<dbReference type="Proteomes" id="UP000233469">
    <property type="component" value="Unassembled WGS sequence"/>
</dbReference>
<evidence type="ECO:0000313" key="2">
    <source>
        <dbReference type="EMBL" id="PKK59462.1"/>
    </source>
</evidence>
<gene>
    <name evidence="2" type="ORF">RhiirC2_762646</name>
</gene>
<protein>
    <submittedName>
        <fullName evidence="2">Uncharacterized protein</fullName>
    </submittedName>
</protein>
<dbReference type="EMBL" id="LLXL01003039">
    <property type="protein sequence ID" value="PKK59462.1"/>
    <property type="molecule type" value="Genomic_DNA"/>
</dbReference>
<name>A0A2N1MCT6_9GLOM</name>
<dbReference type="VEuPathDB" id="FungiDB:RhiirA1_475712"/>
<organism evidence="2 3">
    <name type="scientific">Rhizophagus irregularis</name>
    <dbReference type="NCBI Taxonomy" id="588596"/>
    <lineage>
        <taxon>Eukaryota</taxon>
        <taxon>Fungi</taxon>
        <taxon>Fungi incertae sedis</taxon>
        <taxon>Mucoromycota</taxon>
        <taxon>Glomeromycotina</taxon>
        <taxon>Glomeromycetes</taxon>
        <taxon>Glomerales</taxon>
        <taxon>Glomeraceae</taxon>
        <taxon>Rhizophagus</taxon>
    </lineage>
</organism>
<evidence type="ECO:0000256" key="1">
    <source>
        <dbReference type="SAM" id="MobiDB-lite"/>
    </source>
</evidence>
<comment type="caution">
    <text evidence="2">The sequence shown here is derived from an EMBL/GenBank/DDBJ whole genome shotgun (WGS) entry which is preliminary data.</text>
</comment>
<dbReference type="AlphaFoldDB" id="A0A2N1MCT6"/>
<reference evidence="2 3" key="2">
    <citation type="submission" date="2017-10" db="EMBL/GenBank/DDBJ databases">
        <title>Extensive intraspecific genome diversity in a model arbuscular mycorrhizal fungus.</title>
        <authorList>
            <person name="Chen E.C.H."/>
            <person name="Morin E."/>
            <person name="Baudet D."/>
            <person name="Noel J."/>
            <person name="Ndikumana S."/>
            <person name="Charron P."/>
            <person name="St-Onge C."/>
            <person name="Giorgi J."/>
            <person name="Grigoriev I.V."/>
            <person name="Roux C."/>
            <person name="Martin F.M."/>
            <person name="Corradi N."/>
        </authorList>
    </citation>
    <scope>NUCLEOTIDE SEQUENCE [LARGE SCALE GENOMIC DNA]</scope>
    <source>
        <strain evidence="2 3">C2</strain>
    </source>
</reference>
<feature type="region of interest" description="Disordered" evidence="1">
    <location>
        <begin position="20"/>
        <end position="40"/>
    </location>
</feature>
<accession>A0A2N1MCT6</accession>
<feature type="compositionally biased region" description="Low complexity" evidence="1">
    <location>
        <begin position="22"/>
        <end position="37"/>
    </location>
</feature>
<reference evidence="2 3" key="1">
    <citation type="submission" date="2016-04" db="EMBL/GenBank/DDBJ databases">
        <title>Genome analyses suggest a sexual origin of heterokaryosis in a supposedly ancient asexual fungus.</title>
        <authorList>
            <person name="Ropars J."/>
            <person name="Sedzielewska K."/>
            <person name="Noel J."/>
            <person name="Charron P."/>
            <person name="Farinelli L."/>
            <person name="Marton T."/>
            <person name="Kruger M."/>
            <person name="Pelin A."/>
            <person name="Brachmann A."/>
            <person name="Corradi N."/>
        </authorList>
    </citation>
    <scope>NUCLEOTIDE SEQUENCE [LARGE SCALE GENOMIC DNA]</scope>
    <source>
        <strain evidence="2 3">C2</strain>
    </source>
</reference>
<evidence type="ECO:0000313" key="3">
    <source>
        <dbReference type="Proteomes" id="UP000233469"/>
    </source>
</evidence>
<sequence length="113" mass="13097">MLKQELNLNEYLPEKMNELNVTEKSGSSHESVSTTSENMEEKEYITNQAVLLGFIRDKFVQWLSSISDDILETQTLEYWLLSYVSEMETNIWNENISPSAWLSSCFAIHPRNG</sequence>
<proteinExistence type="predicted"/>